<dbReference type="GO" id="GO:0003857">
    <property type="term" value="F:(3S)-3-hydroxyacyl-CoA dehydrogenase (NAD+) activity"/>
    <property type="evidence" value="ECO:0007669"/>
    <property type="project" value="TreeGrafter"/>
</dbReference>
<dbReference type="SUPFAM" id="SSF54637">
    <property type="entry name" value="Thioesterase/thiol ester dehydrase-isomerase"/>
    <property type="match status" value="2"/>
</dbReference>
<name>A0A368XTX3_9BURK</name>
<dbReference type="PANTHER" id="PTHR13078">
    <property type="entry name" value="PEROXISOMAL MULTIFUNCTIONAL ENZYME TYPE 2-RELATED"/>
    <property type="match status" value="1"/>
</dbReference>
<sequence length="287" mass="30738">MAIDYQTLKNWPIADQLSRYTREDCIRYALSLGYGEDPMDAAELPFVYEDGLRAVPSMVTVLGAPGAWATDPGTGIDWLRILHGEHRMVLHASLPPEGCLRSHTRVTAVVDKGQGRGALVVTTREVSDDANGRLLATIEHTSFCRADGGFGPGDDAPAALPAVPPEPADATVQLRTAPSAALLYRLNGDRNPIHADPGAARSAGFERPILHGLCTYGMAVRAVLRACCGNRPERLGSFALRFSAPFIPGETLAVEIWRRGAQVQFRASALERGQAVLTHGLATVHGA</sequence>
<keyword evidence="4" id="KW-1185">Reference proteome</keyword>
<dbReference type="InterPro" id="IPR054357">
    <property type="entry name" value="MFE-2_N"/>
</dbReference>
<dbReference type="GO" id="GO:0006635">
    <property type="term" value="P:fatty acid beta-oxidation"/>
    <property type="evidence" value="ECO:0007669"/>
    <property type="project" value="TreeGrafter"/>
</dbReference>
<dbReference type="Proteomes" id="UP000252884">
    <property type="component" value="Unassembled WGS sequence"/>
</dbReference>
<dbReference type="InterPro" id="IPR002539">
    <property type="entry name" value="MaoC-like_dom"/>
</dbReference>
<dbReference type="EMBL" id="QPJK01000006">
    <property type="protein sequence ID" value="RCW69474.1"/>
    <property type="molecule type" value="Genomic_DNA"/>
</dbReference>
<organism evidence="3 4">
    <name type="scientific">Pseudorhodoferax soli</name>
    <dbReference type="NCBI Taxonomy" id="545864"/>
    <lineage>
        <taxon>Bacteria</taxon>
        <taxon>Pseudomonadati</taxon>
        <taxon>Pseudomonadota</taxon>
        <taxon>Betaproteobacteria</taxon>
        <taxon>Burkholderiales</taxon>
        <taxon>Comamonadaceae</taxon>
    </lineage>
</organism>
<evidence type="ECO:0000259" key="1">
    <source>
        <dbReference type="Pfam" id="PF01575"/>
    </source>
</evidence>
<dbReference type="InterPro" id="IPR029069">
    <property type="entry name" value="HotDog_dom_sf"/>
</dbReference>
<dbReference type="CDD" id="cd03448">
    <property type="entry name" value="HDE_HSD"/>
    <property type="match status" value="1"/>
</dbReference>
<feature type="domain" description="MaoC-like" evidence="1">
    <location>
        <begin position="166"/>
        <end position="273"/>
    </location>
</feature>
<dbReference type="PANTHER" id="PTHR13078:SF56">
    <property type="entry name" value="PEROXISOMAL MULTIFUNCTIONAL ENZYME TYPE 2"/>
    <property type="match status" value="1"/>
</dbReference>
<accession>A0A368XTX3</accession>
<dbReference type="Pfam" id="PF22622">
    <property type="entry name" value="MFE-2_hydrat-2_N"/>
    <property type="match status" value="1"/>
</dbReference>
<evidence type="ECO:0000313" key="3">
    <source>
        <dbReference type="EMBL" id="RCW69474.1"/>
    </source>
</evidence>
<feature type="domain" description="Peroxisomal multifunctional enzyme type 2-like N-terminal" evidence="2">
    <location>
        <begin position="19"/>
        <end position="145"/>
    </location>
</feature>
<dbReference type="GO" id="GO:0044594">
    <property type="term" value="F:17-beta-hydroxysteroid dehydrogenase (NAD+) activity"/>
    <property type="evidence" value="ECO:0007669"/>
    <property type="project" value="TreeGrafter"/>
</dbReference>
<protein>
    <submittedName>
        <fullName evidence="3">MaoC dehydratase-like protein</fullName>
    </submittedName>
</protein>
<dbReference type="OrthoDB" id="5522043at2"/>
<comment type="caution">
    <text evidence="3">The sequence shown here is derived from an EMBL/GenBank/DDBJ whole genome shotgun (WGS) entry which is preliminary data.</text>
</comment>
<gene>
    <name evidence="3" type="ORF">DES41_106348</name>
</gene>
<reference evidence="3 4" key="1">
    <citation type="submission" date="2018-07" db="EMBL/GenBank/DDBJ databases">
        <title>Genomic Encyclopedia of Type Strains, Phase IV (KMG-IV): sequencing the most valuable type-strain genomes for metagenomic binning, comparative biology and taxonomic classification.</title>
        <authorList>
            <person name="Goeker M."/>
        </authorList>
    </citation>
    <scope>NUCLEOTIDE SEQUENCE [LARGE SCALE GENOMIC DNA]</scope>
    <source>
        <strain evidence="3 4">DSM 21634</strain>
    </source>
</reference>
<dbReference type="Pfam" id="PF01575">
    <property type="entry name" value="MaoC_dehydratas"/>
    <property type="match status" value="1"/>
</dbReference>
<evidence type="ECO:0000259" key="2">
    <source>
        <dbReference type="Pfam" id="PF22622"/>
    </source>
</evidence>
<dbReference type="AlphaFoldDB" id="A0A368XTX3"/>
<evidence type="ECO:0000313" key="4">
    <source>
        <dbReference type="Proteomes" id="UP000252884"/>
    </source>
</evidence>
<dbReference type="Gene3D" id="3.10.129.10">
    <property type="entry name" value="Hotdog Thioesterase"/>
    <property type="match status" value="1"/>
</dbReference>
<proteinExistence type="predicted"/>
<dbReference type="RefSeq" id="WP_114469875.1">
    <property type="nucleotide sequence ID" value="NZ_QPJK01000006.1"/>
</dbReference>
<dbReference type="GO" id="GO:0004300">
    <property type="term" value="F:enoyl-CoA hydratase activity"/>
    <property type="evidence" value="ECO:0007669"/>
    <property type="project" value="TreeGrafter"/>
</dbReference>